<gene>
    <name evidence="2" type="ORF">C2E21_4419</name>
</gene>
<keyword evidence="1" id="KW-0812">Transmembrane</keyword>
<dbReference type="OrthoDB" id="520247at2759"/>
<keyword evidence="1" id="KW-0472">Membrane</keyword>
<keyword evidence="3" id="KW-1185">Reference proteome</keyword>
<reference evidence="2 3" key="1">
    <citation type="journal article" date="2018" name="Plant J.">
        <title>Genome sequences of Chlorella sorokiniana UTEX 1602 and Micractinium conductrix SAG 241.80: implications to maltose excretion by a green alga.</title>
        <authorList>
            <person name="Arriola M.B."/>
            <person name="Velmurugan N."/>
            <person name="Zhang Y."/>
            <person name="Plunkett M.H."/>
            <person name="Hondzo H."/>
            <person name="Barney B.M."/>
        </authorList>
    </citation>
    <scope>NUCLEOTIDE SEQUENCE [LARGE SCALE GENOMIC DNA]</scope>
    <source>
        <strain evidence="3">UTEX 1602</strain>
    </source>
</reference>
<evidence type="ECO:0000256" key="1">
    <source>
        <dbReference type="SAM" id="Phobius"/>
    </source>
</evidence>
<name>A0A2P6TRI1_CHLSO</name>
<feature type="transmembrane region" description="Helical" evidence="1">
    <location>
        <begin position="151"/>
        <end position="171"/>
    </location>
</feature>
<organism evidence="2 3">
    <name type="scientific">Chlorella sorokiniana</name>
    <name type="common">Freshwater green alga</name>
    <dbReference type="NCBI Taxonomy" id="3076"/>
    <lineage>
        <taxon>Eukaryota</taxon>
        <taxon>Viridiplantae</taxon>
        <taxon>Chlorophyta</taxon>
        <taxon>core chlorophytes</taxon>
        <taxon>Trebouxiophyceae</taxon>
        <taxon>Chlorellales</taxon>
        <taxon>Chlorellaceae</taxon>
        <taxon>Chlorella clade</taxon>
        <taxon>Chlorella</taxon>
    </lineage>
</organism>
<dbReference type="AlphaFoldDB" id="A0A2P6TRI1"/>
<dbReference type="EMBL" id="LHPG02000008">
    <property type="protein sequence ID" value="PRW56673.1"/>
    <property type="molecule type" value="Genomic_DNA"/>
</dbReference>
<protein>
    <submittedName>
        <fullName evidence="2">Uncharacterized protein</fullName>
    </submittedName>
</protein>
<keyword evidence="1" id="KW-1133">Transmembrane helix</keyword>
<feature type="transmembrane region" description="Helical" evidence="1">
    <location>
        <begin position="86"/>
        <end position="115"/>
    </location>
</feature>
<feature type="transmembrane region" description="Helical" evidence="1">
    <location>
        <begin position="52"/>
        <end position="74"/>
    </location>
</feature>
<feature type="transmembrane region" description="Helical" evidence="1">
    <location>
        <begin position="215"/>
        <end position="237"/>
    </location>
</feature>
<evidence type="ECO:0000313" key="3">
    <source>
        <dbReference type="Proteomes" id="UP000239899"/>
    </source>
</evidence>
<comment type="caution">
    <text evidence="2">The sequence shown here is derived from an EMBL/GenBank/DDBJ whole genome shotgun (WGS) entry which is preliminary data.</text>
</comment>
<accession>A0A2P6TRI1</accession>
<evidence type="ECO:0000313" key="2">
    <source>
        <dbReference type="EMBL" id="PRW56673.1"/>
    </source>
</evidence>
<proteinExistence type="predicted"/>
<sequence length="308" mass="33737">MPVMLVPQFNEKEAFHRLEDEQFASSDVLGFRTASRMLLTLLLLRTTAIERLYGLATTAAIHSLVLEVLALVASRYPARYAPHRRWLITLAIAHLSATIHLLTINGGMNIFALAGGRPHHLLFWFCIGNGAFYTALCSVHSRLSVSWSWWALPALALLPVLRSGSLCALLMRAPGAELALARLFRVLEMLHRVPLPPLAQLSVRDLPPALQCRVINAWSAVMVGAAVPLAIQAFWELARWQEYQQRRAAAALAAANVGDPAAAALAAVELKEDDGEPWHSLVPTGHCMPVEVLLFSSLVWSIAALVLT</sequence>
<feature type="transmembrane region" description="Helical" evidence="1">
    <location>
        <begin position="121"/>
        <end position="139"/>
    </location>
</feature>
<dbReference type="Proteomes" id="UP000239899">
    <property type="component" value="Unassembled WGS sequence"/>
</dbReference>